<dbReference type="OrthoDB" id="9785139at2"/>
<evidence type="ECO:0000256" key="4">
    <source>
        <dbReference type="ARBA" id="ARBA00023163"/>
    </source>
</evidence>
<protein>
    <submittedName>
        <fullName evidence="7">LacI family transcriptional regulator</fullName>
    </submittedName>
</protein>
<dbReference type="SUPFAM" id="SSF47413">
    <property type="entry name" value="lambda repressor-like DNA-binding domains"/>
    <property type="match status" value="1"/>
</dbReference>
<comment type="caution">
    <text evidence="7">The sequence shown here is derived from an EMBL/GenBank/DDBJ whole genome shotgun (WGS) entry which is preliminary data.</text>
</comment>
<evidence type="ECO:0000313" key="8">
    <source>
        <dbReference type="Proteomes" id="UP000293865"/>
    </source>
</evidence>
<feature type="region of interest" description="Disordered" evidence="5">
    <location>
        <begin position="344"/>
        <end position="369"/>
    </location>
</feature>
<dbReference type="Pfam" id="PF00356">
    <property type="entry name" value="LacI"/>
    <property type="match status" value="1"/>
</dbReference>
<dbReference type="GO" id="GO:0000976">
    <property type="term" value="F:transcription cis-regulatory region binding"/>
    <property type="evidence" value="ECO:0007669"/>
    <property type="project" value="TreeGrafter"/>
</dbReference>
<keyword evidence="2" id="KW-0805">Transcription regulation</keyword>
<evidence type="ECO:0000256" key="5">
    <source>
        <dbReference type="SAM" id="MobiDB-lite"/>
    </source>
</evidence>
<dbReference type="SUPFAM" id="SSF53822">
    <property type="entry name" value="Periplasmic binding protein-like I"/>
    <property type="match status" value="1"/>
</dbReference>
<dbReference type="Gene3D" id="1.10.260.40">
    <property type="entry name" value="lambda repressor-like DNA-binding domains"/>
    <property type="match status" value="1"/>
</dbReference>
<accession>A0A4Q2L4X6</accession>
<sequence>MVVCPPMCHDGQARASTPRRRVDEQTASTERGNGNRKPPATIYDIARLTGVSASTVSRALNKPGRINVRTERRIRDAAESLGYRINPMARALPTGRTGTLALLVSDITNPVYFDLVRGAERVASATDHTLVFAESQESAEIELSTAERLQPAVDGVLLVASRLSDEQIFELSATKPLVLANRRVGEIPAVVPDVTPGIIEALDHLKQLGHRSIGYLAGPEASWMNRARWDALFENAVGRGLSIVEITAAAPTVDGGASALRRVVASGVTAVITYNDLMGLGLMRACRAEGIGVPERLSIIGFDDIFGSDLTTPALTTIRSPLAAIGEAAMRRLLAEVRDDLDADAEPPLPTEFVLRESTGAPTAGSPEA</sequence>
<dbReference type="InterPro" id="IPR010982">
    <property type="entry name" value="Lambda_DNA-bd_dom_sf"/>
</dbReference>
<keyword evidence="4" id="KW-0804">Transcription</keyword>
<organism evidence="7 8">
    <name type="scientific">Agromyces albus</name>
    <dbReference type="NCBI Taxonomy" id="205332"/>
    <lineage>
        <taxon>Bacteria</taxon>
        <taxon>Bacillati</taxon>
        <taxon>Actinomycetota</taxon>
        <taxon>Actinomycetes</taxon>
        <taxon>Micrococcales</taxon>
        <taxon>Microbacteriaceae</taxon>
        <taxon>Agromyces</taxon>
    </lineage>
</organism>
<evidence type="ECO:0000256" key="1">
    <source>
        <dbReference type="ARBA" id="ARBA00022491"/>
    </source>
</evidence>
<reference evidence="7 8" key="1">
    <citation type="submission" date="2019-01" db="EMBL/GenBank/DDBJ databases">
        <title>Agromyces.</title>
        <authorList>
            <person name="Li J."/>
        </authorList>
    </citation>
    <scope>NUCLEOTIDE SEQUENCE [LARGE SCALE GENOMIC DNA]</scope>
    <source>
        <strain evidence="7 8">DSM 15934</strain>
    </source>
</reference>
<dbReference type="PANTHER" id="PTHR30146">
    <property type="entry name" value="LACI-RELATED TRANSCRIPTIONAL REPRESSOR"/>
    <property type="match status" value="1"/>
</dbReference>
<keyword evidence="1" id="KW-0678">Repressor</keyword>
<dbReference type="Proteomes" id="UP000293865">
    <property type="component" value="Unassembled WGS sequence"/>
</dbReference>
<dbReference type="GO" id="GO:0003700">
    <property type="term" value="F:DNA-binding transcription factor activity"/>
    <property type="evidence" value="ECO:0007669"/>
    <property type="project" value="TreeGrafter"/>
</dbReference>
<name>A0A4Q2L4X6_9MICO</name>
<dbReference type="PROSITE" id="PS00356">
    <property type="entry name" value="HTH_LACI_1"/>
    <property type="match status" value="1"/>
</dbReference>
<dbReference type="PROSITE" id="PS50932">
    <property type="entry name" value="HTH_LACI_2"/>
    <property type="match status" value="1"/>
</dbReference>
<feature type="domain" description="HTH lacI-type" evidence="6">
    <location>
        <begin position="40"/>
        <end position="94"/>
    </location>
</feature>
<evidence type="ECO:0000313" key="7">
    <source>
        <dbReference type="EMBL" id="RXZ72547.1"/>
    </source>
</evidence>
<proteinExistence type="predicted"/>
<keyword evidence="3" id="KW-0238">DNA-binding</keyword>
<dbReference type="SMART" id="SM00354">
    <property type="entry name" value="HTH_LACI"/>
    <property type="match status" value="1"/>
</dbReference>
<dbReference type="CDD" id="cd01392">
    <property type="entry name" value="HTH_LacI"/>
    <property type="match status" value="1"/>
</dbReference>
<dbReference type="AlphaFoldDB" id="A0A4Q2L4X6"/>
<dbReference type="Gene3D" id="3.40.50.2300">
    <property type="match status" value="2"/>
</dbReference>
<dbReference type="CDD" id="cd06267">
    <property type="entry name" value="PBP1_LacI_sugar_binding-like"/>
    <property type="match status" value="1"/>
</dbReference>
<dbReference type="EMBL" id="SDPN01000004">
    <property type="protein sequence ID" value="RXZ72547.1"/>
    <property type="molecule type" value="Genomic_DNA"/>
</dbReference>
<gene>
    <name evidence="7" type="ORF">ESP51_03525</name>
</gene>
<dbReference type="InterPro" id="IPR028082">
    <property type="entry name" value="Peripla_BP_I"/>
</dbReference>
<evidence type="ECO:0000259" key="6">
    <source>
        <dbReference type="PROSITE" id="PS50932"/>
    </source>
</evidence>
<evidence type="ECO:0000256" key="2">
    <source>
        <dbReference type="ARBA" id="ARBA00023015"/>
    </source>
</evidence>
<dbReference type="PRINTS" id="PR00036">
    <property type="entry name" value="HTHLACI"/>
</dbReference>
<feature type="region of interest" description="Disordered" evidence="5">
    <location>
        <begin position="1"/>
        <end position="39"/>
    </location>
</feature>
<keyword evidence="8" id="KW-1185">Reference proteome</keyword>
<dbReference type="InterPro" id="IPR000843">
    <property type="entry name" value="HTH_LacI"/>
</dbReference>
<dbReference type="PANTHER" id="PTHR30146:SF148">
    <property type="entry name" value="HTH-TYPE TRANSCRIPTIONAL REPRESSOR PURR-RELATED"/>
    <property type="match status" value="1"/>
</dbReference>
<dbReference type="Pfam" id="PF13377">
    <property type="entry name" value="Peripla_BP_3"/>
    <property type="match status" value="1"/>
</dbReference>
<dbReference type="InterPro" id="IPR046335">
    <property type="entry name" value="LacI/GalR-like_sensor"/>
</dbReference>
<evidence type="ECO:0000256" key="3">
    <source>
        <dbReference type="ARBA" id="ARBA00023125"/>
    </source>
</evidence>